<dbReference type="OrthoDB" id="3268878at2"/>
<protein>
    <submittedName>
        <fullName evidence="5">N-acetylmuramoyl-L-alanine amidase</fullName>
    </submittedName>
</protein>
<feature type="compositionally biased region" description="Acidic residues" evidence="2">
    <location>
        <begin position="58"/>
        <end position="83"/>
    </location>
</feature>
<reference evidence="5 6" key="1">
    <citation type="submission" date="2019-01" db="EMBL/GenBank/DDBJ databases">
        <title>Egibacter rhizosphaerae EGI 80759T.</title>
        <authorList>
            <person name="Chen D.-D."/>
            <person name="Tian Y."/>
            <person name="Jiao J.-Y."/>
            <person name="Zhang X.-T."/>
            <person name="Zhang Y.-G."/>
            <person name="Zhang Y."/>
            <person name="Xiao M."/>
            <person name="Shu W.-S."/>
            <person name="Li W.-J."/>
        </authorList>
    </citation>
    <scope>NUCLEOTIDE SEQUENCE [LARGE SCALE GENOMIC DNA]</scope>
    <source>
        <strain evidence="5 6">EGI 80759</strain>
    </source>
</reference>
<dbReference type="GO" id="GO:0008745">
    <property type="term" value="F:N-acetylmuramoyl-L-alanine amidase activity"/>
    <property type="evidence" value="ECO:0007669"/>
    <property type="project" value="InterPro"/>
</dbReference>
<gene>
    <name evidence="5" type="ORF">ER308_14965</name>
</gene>
<proteinExistence type="predicted"/>
<dbReference type="CDD" id="cd02696">
    <property type="entry name" value="MurNAc-LAA"/>
    <property type="match status" value="1"/>
</dbReference>
<feature type="chain" id="PRO_5039305147" evidence="3">
    <location>
        <begin position="21"/>
        <end position="341"/>
    </location>
</feature>
<evidence type="ECO:0000256" key="3">
    <source>
        <dbReference type="SAM" id="SignalP"/>
    </source>
</evidence>
<dbReference type="RefSeq" id="WP_131155726.1">
    <property type="nucleotide sequence ID" value="NZ_CP036402.1"/>
</dbReference>
<feature type="compositionally biased region" description="Low complexity" evidence="2">
    <location>
        <begin position="27"/>
        <end position="40"/>
    </location>
</feature>
<name>A0A411YHP1_9ACTN</name>
<dbReference type="Pfam" id="PF01520">
    <property type="entry name" value="Amidase_3"/>
    <property type="match status" value="1"/>
</dbReference>
<dbReference type="PANTHER" id="PTHR30404:SF0">
    <property type="entry name" value="N-ACETYLMURAMOYL-L-ALANINE AMIDASE AMIC"/>
    <property type="match status" value="1"/>
</dbReference>
<dbReference type="InterPro" id="IPR050695">
    <property type="entry name" value="N-acetylmuramoyl_amidase_3"/>
</dbReference>
<dbReference type="PANTHER" id="PTHR30404">
    <property type="entry name" value="N-ACETYLMURAMOYL-L-ALANINE AMIDASE"/>
    <property type="match status" value="1"/>
</dbReference>
<sequence>MRVRLIVALLVGALALASCGEGEEPEATAGADGTDDATPPADEPPDAPEGSDGFDGFDGFDSDGADDPDESDEDPGEVDDDGLGGDAGHHDGGEDDPEEDDEPTDEDDGGSKEAADGPLDGAVVAIDPGHNGGNADHPEEIQQPVDAGGLTKQCNTVGAVTDDGYTEARFNWDLSRVVRDELEDEGAEVHLTREDNEGWGPCIDERGAFAGEVGADLLVSIHADGAPAQAHGFHVIHPDAVEGHTEHIVEPSAILAAHIRDAFLDAGREPATYVGEHGLVQRDDLGTLNRSDVPAVLVEVGNMGNPDDAATLASESGRAELADALVSGIEAHLDEVAADED</sequence>
<keyword evidence="6" id="KW-1185">Reference proteome</keyword>
<dbReference type="KEGG" id="erz:ER308_14965"/>
<dbReference type="EMBL" id="CP036402">
    <property type="protein sequence ID" value="QBI20733.1"/>
    <property type="molecule type" value="Genomic_DNA"/>
</dbReference>
<dbReference type="PROSITE" id="PS51257">
    <property type="entry name" value="PROKAR_LIPOPROTEIN"/>
    <property type="match status" value="1"/>
</dbReference>
<evidence type="ECO:0000313" key="5">
    <source>
        <dbReference type="EMBL" id="QBI20733.1"/>
    </source>
</evidence>
<feature type="signal peptide" evidence="3">
    <location>
        <begin position="1"/>
        <end position="20"/>
    </location>
</feature>
<dbReference type="GO" id="GO:0030288">
    <property type="term" value="C:outer membrane-bounded periplasmic space"/>
    <property type="evidence" value="ECO:0007669"/>
    <property type="project" value="TreeGrafter"/>
</dbReference>
<dbReference type="Gene3D" id="3.40.630.40">
    <property type="entry name" value="Zn-dependent exopeptidases"/>
    <property type="match status" value="1"/>
</dbReference>
<feature type="domain" description="MurNAc-LAA" evidence="4">
    <location>
        <begin position="207"/>
        <end position="330"/>
    </location>
</feature>
<keyword evidence="3" id="KW-0732">Signal</keyword>
<dbReference type="SMART" id="SM00646">
    <property type="entry name" value="Ami_3"/>
    <property type="match status" value="1"/>
</dbReference>
<dbReference type="AlphaFoldDB" id="A0A411YHP1"/>
<dbReference type="InterPro" id="IPR002508">
    <property type="entry name" value="MurNAc-LAA_cat"/>
</dbReference>
<evidence type="ECO:0000313" key="6">
    <source>
        <dbReference type="Proteomes" id="UP000291469"/>
    </source>
</evidence>
<feature type="region of interest" description="Disordered" evidence="2">
    <location>
        <begin position="21"/>
        <end position="142"/>
    </location>
</feature>
<evidence type="ECO:0000256" key="1">
    <source>
        <dbReference type="ARBA" id="ARBA00022801"/>
    </source>
</evidence>
<accession>A0A411YHP1</accession>
<feature type="compositionally biased region" description="Acidic residues" evidence="2">
    <location>
        <begin position="93"/>
        <end position="108"/>
    </location>
</feature>
<evidence type="ECO:0000256" key="2">
    <source>
        <dbReference type="SAM" id="MobiDB-lite"/>
    </source>
</evidence>
<evidence type="ECO:0000259" key="4">
    <source>
        <dbReference type="SMART" id="SM00646"/>
    </source>
</evidence>
<dbReference type="GO" id="GO:0009253">
    <property type="term" value="P:peptidoglycan catabolic process"/>
    <property type="evidence" value="ECO:0007669"/>
    <property type="project" value="InterPro"/>
</dbReference>
<keyword evidence="1" id="KW-0378">Hydrolase</keyword>
<dbReference type="SUPFAM" id="SSF53187">
    <property type="entry name" value="Zn-dependent exopeptidases"/>
    <property type="match status" value="1"/>
</dbReference>
<dbReference type="Proteomes" id="UP000291469">
    <property type="component" value="Chromosome"/>
</dbReference>
<organism evidence="5 6">
    <name type="scientific">Egibacter rhizosphaerae</name>
    <dbReference type="NCBI Taxonomy" id="1670831"/>
    <lineage>
        <taxon>Bacteria</taxon>
        <taxon>Bacillati</taxon>
        <taxon>Actinomycetota</taxon>
        <taxon>Nitriliruptoria</taxon>
        <taxon>Egibacterales</taxon>
        <taxon>Egibacteraceae</taxon>
        <taxon>Egibacter</taxon>
    </lineage>
</organism>